<dbReference type="Proteomes" id="UP000606786">
    <property type="component" value="Unassembled WGS sequence"/>
</dbReference>
<dbReference type="GO" id="GO:0030527">
    <property type="term" value="F:structural constituent of chromatin"/>
    <property type="evidence" value="ECO:0007669"/>
    <property type="project" value="InterPro"/>
</dbReference>
<sequence length="206" mass="23306">MRPPRKPGPKSRRQKGSSLLGDTDTDSTPERLSSFRTPPRDVNLTDYNLDISGSSGTRTRFGGTAKVTSIPGRSTRISAAKTTALVPTEAPTTSICSMITTIRKETTIKRKTRKQKQPKKAEFRKLLNRTDFMIPRAAFARLVREIMVRETTDVTHLTQLALEALQTSCEKFIENRFEDAYLLTLHARRITLLVRDLELVNFLLDK</sequence>
<evidence type="ECO:0000259" key="3">
    <source>
        <dbReference type="Pfam" id="PF00125"/>
    </source>
</evidence>
<feature type="compositionally biased region" description="Basic residues" evidence="2">
    <location>
        <begin position="1"/>
        <end position="15"/>
    </location>
</feature>
<dbReference type="Gene3D" id="1.10.20.10">
    <property type="entry name" value="Histone, subunit A"/>
    <property type="match status" value="1"/>
</dbReference>
<protein>
    <submittedName>
        <fullName evidence="4">(Mediterranean fruit fly) hypothetical protein</fullName>
    </submittedName>
</protein>
<keyword evidence="5" id="KW-1185">Reference proteome</keyword>
<accession>A0A811VAB3</accession>
<dbReference type="EMBL" id="CAJHJT010000056">
    <property type="protein sequence ID" value="CAD7012270.1"/>
    <property type="molecule type" value="Genomic_DNA"/>
</dbReference>
<evidence type="ECO:0000256" key="2">
    <source>
        <dbReference type="SAM" id="MobiDB-lite"/>
    </source>
</evidence>
<dbReference type="GO" id="GO:0003677">
    <property type="term" value="F:DNA binding"/>
    <property type="evidence" value="ECO:0007669"/>
    <property type="project" value="InterPro"/>
</dbReference>
<dbReference type="GO" id="GO:0046982">
    <property type="term" value="F:protein heterodimerization activity"/>
    <property type="evidence" value="ECO:0007669"/>
    <property type="project" value="InterPro"/>
</dbReference>
<dbReference type="InterPro" id="IPR009072">
    <property type="entry name" value="Histone-fold"/>
</dbReference>
<dbReference type="PANTHER" id="PTHR45810">
    <property type="entry name" value="HISTONE H3.2"/>
    <property type="match status" value="1"/>
</dbReference>
<comment type="caution">
    <text evidence="4">The sequence shown here is derived from an EMBL/GenBank/DDBJ whole genome shotgun (WGS) entry which is preliminary data.</text>
</comment>
<dbReference type="PANTHER" id="PTHR45810:SF1">
    <property type="entry name" value="HISTONE H3-LIKE CENTROMERIC PROTEIN A"/>
    <property type="match status" value="1"/>
</dbReference>
<gene>
    <name evidence="4" type="ORF">CCAP1982_LOCUS20366</name>
</gene>
<dbReference type="InterPro" id="IPR000164">
    <property type="entry name" value="Histone_H3/CENP-A"/>
</dbReference>
<comment type="similarity">
    <text evidence="1">Belongs to the histone H3 family.</text>
</comment>
<dbReference type="GO" id="GO:0000786">
    <property type="term" value="C:nucleosome"/>
    <property type="evidence" value="ECO:0007669"/>
    <property type="project" value="InterPro"/>
</dbReference>
<reference evidence="4" key="1">
    <citation type="submission" date="2020-11" db="EMBL/GenBank/DDBJ databases">
        <authorList>
            <person name="Whitehead M."/>
        </authorList>
    </citation>
    <scope>NUCLEOTIDE SEQUENCE</scope>
    <source>
        <strain evidence="4">EGII</strain>
    </source>
</reference>
<dbReference type="OrthoDB" id="420022at2759"/>
<evidence type="ECO:0000313" key="5">
    <source>
        <dbReference type="Proteomes" id="UP000606786"/>
    </source>
</evidence>
<dbReference type="SUPFAM" id="SSF47113">
    <property type="entry name" value="Histone-fold"/>
    <property type="match status" value="1"/>
</dbReference>
<dbReference type="KEGG" id="ccat:101451558"/>
<evidence type="ECO:0000256" key="1">
    <source>
        <dbReference type="ARBA" id="ARBA00010343"/>
    </source>
</evidence>
<dbReference type="InterPro" id="IPR007125">
    <property type="entry name" value="H2A/H2B/H3"/>
</dbReference>
<name>A0A811VAB3_CERCA</name>
<organism evidence="4 5">
    <name type="scientific">Ceratitis capitata</name>
    <name type="common">Mediterranean fruit fly</name>
    <name type="synonym">Tephritis capitata</name>
    <dbReference type="NCBI Taxonomy" id="7213"/>
    <lineage>
        <taxon>Eukaryota</taxon>
        <taxon>Metazoa</taxon>
        <taxon>Ecdysozoa</taxon>
        <taxon>Arthropoda</taxon>
        <taxon>Hexapoda</taxon>
        <taxon>Insecta</taxon>
        <taxon>Pterygota</taxon>
        <taxon>Neoptera</taxon>
        <taxon>Endopterygota</taxon>
        <taxon>Diptera</taxon>
        <taxon>Brachycera</taxon>
        <taxon>Muscomorpha</taxon>
        <taxon>Tephritoidea</taxon>
        <taxon>Tephritidae</taxon>
        <taxon>Ceratitis</taxon>
        <taxon>Ceratitis</taxon>
    </lineage>
</organism>
<dbReference type="Pfam" id="PF00125">
    <property type="entry name" value="Histone"/>
    <property type="match status" value="1"/>
</dbReference>
<proteinExistence type="inferred from homology"/>
<feature type="region of interest" description="Disordered" evidence="2">
    <location>
        <begin position="1"/>
        <end position="49"/>
    </location>
</feature>
<dbReference type="SMART" id="SM00428">
    <property type="entry name" value="H3"/>
    <property type="match status" value="1"/>
</dbReference>
<evidence type="ECO:0000313" key="4">
    <source>
        <dbReference type="EMBL" id="CAD7012270.1"/>
    </source>
</evidence>
<dbReference type="AlphaFoldDB" id="A0A811VAB3"/>
<feature type="domain" description="Core Histone H2A/H2B/H3" evidence="3">
    <location>
        <begin position="119"/>
        <end position="200"/>
    </location>
</feature>